<keyword evidence="5" id="KW-0269">Exonuclease</keyword>
<feature type="coiled-coil region" evidence="4">
    <location>
        <begin position="634"/>
        <end position="818"/>
    </location>
</feature>
<dbReference type="Gene3D" id="3.40.50.300">
    <property type="entry name" value="P-loop containing nucleotide triphosphate hydrolases"/>
    <property type="match status" value="2"/>
</dbReference>
<dbReference type="RefSeq" id="WP_084917644.1">
    <property type="nucleotide sequence ID" value="NZ_JABTEW010000002.1"/>
</dbReference>
<dbReference type="EMBL" id="NCUU01000043">
    <property type="protein sequence ID" value="ORO73546.1"/>
    <property type="molecule type" value="Genomic_DNA"/>
</dbReference>
<dbReference type="InterPro" id="IPR027417">
    <property type="entry name" value="P-loop_NTPase"/>
</dbReference>
<dbReference type="PANTHER" id="PTHR32114:SF2">
    <property type="entry name" value="ABC TRANSPORTER ABCH.3"/>
    <property type="match status" value="1"/>
</dbReference>
<name>A0ABD6RK13_STROR</name>
<evidence type="ECO:0000256" key="4">
    <source>
        <dbReference type="SAM" id="Coils"/>
    </source>
</evidence>
<feature type="coiled-coil region" evidence="4">
    <location>
        <begin position="235"/>
        <end position="433"/>
    </location>
</feature>
<feature type="coiled-coil region" evidence="4">
    <location>
        <begin position="479"/>
        <end position="513"/>
    </location>
</feature>
<accession>A0ABD6RK13</accession>
<evidence type="ECO:0000256" key="2">
    <source>
        <dbReference type="ARBA" id="ARBA00011322"/>
    </source>
</evidence>
<evidence type="ECO:0000313" key="6">
    <source>
        <dbReference type="Proteomes" id="UP000193111"/>
    </source>
</evidence>
<dbReference type="GO" id="GO:0004527">
    <property type="term" value="F:exonuclease activity"/>
    <property type="evidence" value="ECO:0007669"/>
    <property type="project" value="UniProtKB-KW"/>
</dbReference>
<keyword evidence="5" id="KW-0378">Hydrolase</keyword>
<organism evidence="5 6">
    <name type="scientific">Streptococcus oralis subsp. oralis</name>
    <dbReference type="NCBI Taxonomy" id="1891914"/>
    <lineage>
        <taxon>Bacteria</taxon>
        <taxon>Bacillati</taxon>
        <taxon>Bacillota</taxon>
        <taxon>Bacilli</taxon>
        <taxon>Lactobacillales</taxon>
        <taxon>Streptococcaceae</taxon>
        <taxon>Streptococcus</taxon>
    </lineage>
</organism>
<feature type="coiled-coil region" evidence="4">
    <location>
        <begin position="553"/>
        <end position="605"/>
    </location>
</feature>
<dbReference type="Pfam" id="PF13555">
    <property type="entry name" value="AAA_29"/>
    <property type="match status" value="1"/>
</dbReference>
<keyword evidence="4" id="KW-0175">Coiled coil</keyword>
<evidence type="ECO:0000256" key="1">
    <source>
        <dbReference type="ARBA" id="ARBA00006930"/>
    </source>
</evidence>
<comment type="similarity">
    <text evidence="1">Belongs to the SMC family. SbcC subfamily.</text>
</comment>
<comment type="caution">
    <text evidence="5">The sequence shown here is derived from an EMBL/GenBank/DDBJ whole genome shotgun (WGS) entry which is preliminary data.</text>
</comment>
<reference evidence="5 6" key="1">
    <citation type="journal article" date="2016" name="Eur. J. Clin. Microbiol. Infect. Dis.">
        <title>Whole genome sequencing as a tool for phylogenetic analysis of clinical strains of Mitis group streptococci.</title>
        <authorList>
            <person name="Rasmussen L.H."/>
            <person name="Dargis R."/>
            <person name="Hojholt K."/>
            <person name="Christensen J.J."/>
            <person name="Skovgaard O."/>
            <person name="Justesen U.S."/>
            <person name="Rosenvinge F.S."/>
            <person name="Moser C."/>
            <person name="Lukjancenko O."/>
            <person name="Rasmussen S."/>
            <person name="Nielsen X.C."/>
        </authorList>
    </citation>
    <scope>NUCLEOTIDE SEQUENCE [LARGE SCALE GENOMIC DNA]</scope>
    <source>
        <strain evidence="5 6">RH_5486_10</strain>
    </source>
</reference>
<dbReference type="PANTHER" id="PTHR32114">
    <property type="entry name" value="ABC TRANSPORTER ABCH.3"/>
    <property type="match status" value="1"/>
</dbReference>
<comment type="subunit">
    <text evidence="2">Heterodimer of SbcC and SbcD.</text>
</comment>
<dbReference type="AlphaFoldDB" id="A0ABD6RK13"/>
<evidence type="ECO:0000313" key="5">
    <source>
        <dbReference type="EMBL" id="ORO73546.1"/>
    </source>
</evidence>
<evidence type="ECO:0000256" key="3">
    <source>
        <dbReference type="ARBA" id="ARBA00013368"/>
    </source>
</evidence>
<gene>
    <name evidence="5" type="ORF">B7711_03770</name>
</gene>
<keyword evidence="5" id="KW-0540">Nuclease</keyword>
<proteinExistence type="inferred from homology"/>
<dbReference type="Pfam" id="PF13558">
    <property type="entry name" value="SbcC_Walker_B"/>
    <property type="match status" value="1"/>
</dbReference>
<dbReference type="SUPFAM" id="SSF52540">
    <property type="entry name" value="P-loop containing nucleoside triphosphate hydrolases"/>
    <property type="match status" value="2"/>
</dbReference>
<sequence length="1060" mass="121165">MRPVQLELTNFGPYRKEVINFTQFDHAPLFLIGGDTGAGKSTLFDAMTVALFATTSGDRIVEEMRSTFAGPEDDLTKVTFYFQQGNHLYRIERVPKQNRIAKRGGGTTEEKGSASLVIVDKIGGQEIEKLGDKIKEVSDQIEQILGLNAEQFKQIILLPQNDFSRFLKEDSKTKTQILKKIFGTGIFDRFQKSLEEILRQSNKDMEKRQAELDGHFASQVWSEEELAVLSQTPAYEKLARLKELLAQRQENLEEQKSIQKDAHEDLTKLQKSLQTAQDVAKIFQELEQAKKRYRLKIEVNAQEMAKAKAHLEELQFAQGLQEIFSSSEQYKKQLLQLEQDLEIAQEVLSAKQQDFEEVKVQKEALEAQTEDFHQKEEKLKALEGAISHAQDLAKEQDKFKCSRANYKQWEKTYQQASEKIELLKQSLLDLETNRLSSDSVHEVEKLLQSVEYSVDKQLAQNLKDIVELDQELVDNKKRYQRYSLEFDQAQESLKELEEKLRTTLASRRQLMIAQLQAELEDGQPCMVCGSLDHPKVDGTQADEMTLKGIMDSVEALQDQKEDQVATLSKLQATLREVESNRKKSLNRLAELKSTLQKNYQELEDQVKGQFDFDFSEDYEAYRGQALLLKVKKYYQELQKRYDKEETDYVRYKAKLAKAQEEEVDFSKNYQEAKAAFNQNKERLKDLQEAHPELESVEVYQERISLAKQELDFYNKKVKENGEAYNQLYAEIQGVKGQLKSLNKSKEKTSQEMKRLSAELDQSLKAEGALTNDQNQIQSWLHEVNNQAILELQAQLTSYQTLKQELQIQISNSQELLQNQEQPDLDSLAQAVEACQESYNQQHAQVSVLEKGLEDATATYQVAKTLQDSNQEAFKAHQELSDLVKVVKGENTALTGRLNLEVYVIRQYFQQILDYANANYIGLLTDNRYSFVLSEEGRRARDHFGLDINVYDQLTGSERSVKSLSGGETFIAALAIALSLSEVVQNTSKGAVVEALFIDEGFGSLDKEALTKAITVLEQIGENRMVGVISHVDDMKEGIAQQLVIIKSHDGSSYIKVMQKD</sequence>
<dbReference type="CDD" id="cd03279">
    <property type="entry name" value="ABC_sbcCD"/>
    <property type="match status" value="2"/>
</dbReference>
<dbReference type="Proteomes" id="UP000193111">
    <property type="component" value="Unassembled WGS sequence"/>
</dbReference>
<protein>
    <recommendedName>
        <fullName evidence="3">Nuclease SbcCD subunit C</fullName>
    </recommendedName>
</protein>